<name>A0A1J5QVG5_9ZZZZ</name>
<feature type="region of interest" description="Disordered" evidence="1">
    <location>
        <begin position="78"/>
        <end position="97"/>
    </location>
</feature>
<dbReference type="AlphaFoldDB" id="A0A1J5QVG5"/>
<accession>A0A1J5QVG5</accession>
<protein>
    <submittedName>
        <fullName evidence="2">Uncharacterized protein</fullName>
    </submittedName>
</protein>
<gene>
    <name evidence="2" type="ORF">GALL_367590</name>
</gene>
<reference evidence="2" key="1">
    <citation type="submission" date="2016-10" db="EMBL/GenBank/DDBJ databases">
        <title>Sequence of Gallionella enrichment culture.</title>
        <authorList>
            <person name="Poehlein A."/>
            <person name="Muehling M."/>
            <person name="Daniel R."/>
        </authorList>
    </citation>
    <scope>NUCLEOTIDE SEQUENCE</scope>
</reference>
<proteinExistence type="predicted"/>
<evidence type="ECO:0000256" key="1">
    <source>
        <dbReference type="SAM" id="MobiDB-lite"/>
    </source>
</evidence>
<organism evidence="2">
    <name type="scientific">mine drainage metagenome</name>
    <dbReference type="NCBI Taxonomy" id="410659"/>
    <lineage>
        <taxon>unclassified sequences</taxon>
        <taxon>metagenomes</taxon>
        <taxon>ecological metagenomes</taxon>
    </lineage>
</organism>
<sequence length="97" mass="10500">MDAYPKILRDVPDVDLAELVAERECLEQCSGLVRELITRWLAARDVIEWLQAEQQRALRVGGLGRDGAKWGPLASAPAAASAIGPRRPVADPAFHGA</sequence>
<comment type="caution">
    <text evidence="2">The sequence shown here is derived from an EMBL/GenBank/DDBJ whole genome shotgun (WGS) entry which is preliminary data.</text>
</comment>
<evidence type="ECO:0000313" key="2">
    <source>
        <dbReference type="EMBL" id="OIQ81467.1"/>
    </source>
</evidence>
<dbReference type="EMBL" id="MLJW01000921">
    <property type="protein sequence ID" value="OIQ81467.1"/>
    <property type="molecule type" value="Genomic_DNA"/>
</dbReference>